<dbReference type="EMBL" id="CAJVPP010001366">
    <property type="protein sequence ID" value="CAG8551284.1"/>
    <property type="molecule type" value="Genomic_DNA"/>
</dbReference>
<evidence type="ECO:0000313" key="2">
    <source>
        <dbReference type="Proteomes" id="UP000789375"/>
    </source>
</evidence>
<keyword evidence="2" id="KW-1185">Reference proteome</keyword>
<proteinExistence type="predicted"/>
<name>A0A9N9FP24_FUNMO</name>
<organism evidence="1 2">
    <name type="scientific">Funneliformis mosseae</name>
    <name type="common">Endomycorrhizal fungus</name>
    <name type="synonym">Glomus mosseae</name>
    <dbReference type="NCBI Taxonomy" id="27381"/>
    <lineage>
        <taxon>Eukaryota</taxon>
        <taxon>Fungi</taxon>
        <taxon>Fungi incertae sedis</taxon>
        <taxon>Mucoromycota</taxon>
        <taxon>Glomeromycotina</taxon>
        <taxon>Glomeromycetes</taxon>
        <taxon>Glomerales</taxon>
        <taxon>Glomeraceae</taxon>
        <taxon>Funneliformis</taxon>
    </lineage>
</organism>
<evidence type="ECO:0000313" key="1">
    <source>
        <dbReference type="EMBL" id="CAG8551284.1"/>
    </source>
</evidence>
<reference evidence="1" key="1">
    <citation type="submission" date="2021-06" db="EMBL/GenBank/DDBJ databases">
        <authorList>
            <person name="Kallberg Y."/>
            <person name="Tangrot J."/>
            <person name="Rosling A."/>
        </authorList>
    </citation>
    <scope>NUCLEOTIDE SEQUENCE</scope>
    <source>
        <strain evidence="1">87-6 pot B 2015</strain>
    </source>
</reference>
<dbReference type="Proteomes" id="UP000789375">
    <property type="component" value="Unassembled WGS sequence"/>
</dbReference>
<sequence>MAKNEAVCRSSCWKSAPAVKPGSPSKKACTNAVAHLFQIEWKELSSTSLLAKL</sequence>
<gene>
    <name evidence="1" type="ORF">FMOSSE_LOCUS6480</name>
</gene>
<accession>A0A9N9FP24</accession>
<dbReference type="AlphaFoldDB" id="A0A9N9FP24"/>
<comment type="caution">
    <text evidence="1">The sequence shown here is derived from an EMBL/GenBank/DDBJ whole genome shotgun (WGS) entry which is preliminary data.</text>
</comment>
<protein>
    <submittedName>
        <fullName evidence="1">16215_t:CDS:1</fullName>
    </submittedName>
</protein>